<dbReference type="EMBL" id="OX459951">
    <property type="protein sequence ID" value="CAI9157142.1"/>
    <property type="molecule type" value="Genomic_DNA"/>
</dbReference>
<evidence type="ECO:0000256" key="1">
    <source>
        <dbReference type="SAM" id="MobiDB-lite"/>
    </source>
</evidence>
<name>A0ABN8Y6D5_RANTA</name>
<evidence type="ECO:0000313" key="3">
    <source>
        <dbReference type="Proteomes" id="UP001176941"/>
    </source>
</evidence>
<accession>A0ABN8Y6D5</accession>
<feature type="region of interest" description="Disordered" evidence="1">
    <location>
        <begin position="31"/>
        <end position="69"/>
    </location>
</feature>
<protein>
    <submittedName>
        <fullName evidence="2">Uncharacterized protein</fullName>
    </submittedName>
</protein>
<keyword evidence="3" id="KW-1185">Reference proteome</keyword>
<gene>
    <name evidence="2" type="ORF">MRATA1EN1_LOCUS6104</name>
</gene>
<proteinExistence type="predicted"/>
<organism evidence="2 3">
    <name type="scientific">Rangifer tarandus platyrhynchus</name>
    <name type="common">Svalbard reindeer</name>
    <dbReference type="NCBI Taxonomy" id="3082113"/>
    <lineage>
        <taxon>Eukaryota</taxon>
        <taxon>Metazoa</taxon>
        <taxon>Chordata</taxon>
        <taxon>Craniata</taxon>
        <taxon>Vertebrata</taxon>
        <taxon>Euteleostomi</taxon>
        <taxon>Mammalia</taxon>
        <taxon>Eutheria</taxon>
        <taxon>Laurasiatheria</taxon>
        <taxon>Artiodactyla</taxon>
        <taxon>Ruminantia</taxon>
        <taxon>Pecora</taxon>
        <taxon>Cervidae</taxon>
        <taxon>Odocoileinae</taxon>
        <taxon>Rangifer</taxon>
    </lineage>
</organism>
<reference evidence="2" key="1">
    <citation type="submission" date="2023-04" db="EMBL/GenBank/DDBJ databases">
        <authorList>
            <consortium name="ELIXIR-Norway"/>
        </authorList>
    </citation>
    <scope>NUCLEOTIDE SEQUENCE [LARGE SCALE GENOMIC DNA]</scope>
</reference>
<dbReference type="Proteomes" id="UP001176941">
    <property type="component" value="Chromosome 15"/>
</dbReference>
<evidence type="ECO:0000313" key="2">
    <source>
        <dbReference type="EMBL" id="CAI9157142.1"/>
    </source>
</evidence>
<feature type="compositionally biased region" description="Basic and acidic residues" evidence="1">
    <location>
        <begin position="38"/>
        <end position="53"/>
    </location>
</feature>
<sequence length="69" mass="7429">MFTPSTAQVDCSSKIGEVSEEAHTNCRCQNREAQAIPKAERTDDSESVKDWPGRKTQNTVTDVAAGTGS</sequence>